<organism evidence="1">
    <name type="scientific">Lotus japonicus</name>
    <name type="common">Lotus corniculatus var. japonicus</name>
    <dbReference type="NCBI Taxonomy" id="34305"/>
    <lineage>
        <taxon>Eukaryota</taxon>
        <taxon>Viridiplantae</taxon>
        <taxon>Streptophyta</taxon>
        <taxon>Embryophyta</taxon>
        <taxon>Tracheophyta</taxon>
        <taxon>Spermatophyta</taxon>
        <taxon>Magnoliopsida</taxon>
        <taxon>eudicotyledons</taxon>
        <taxon>Gunneridae</taxon>
        <taxon>Pentapetalae</taxon>
        <taxon>rosids</taxon>
        <taxon>fabids</taxon>
        <taxon>Fabales</taxon>
        <taxon>Fabaceae</taxon>
        <taxon>Papilionoideae</taxon>
        <taxon>50 kb inversion clade</taxon>
        <taxon>NPAAA clade</taxon>
        <taxon>Hologalegina</taxon>
        <taxon>robinioid clade</taxon>
        <taxon>Loteae</taxon>
        <taxon>Lotus</taxon>
    </lineage>
</organism>
<dbReference type="EMBL" id="BT142632">
    <property type="protein sequence ID" value="AFK42426.1"/>
    <property type="molecule type" value="mRNA"/>
</dbReference>
<evidence type="ECO:0000313" key="1">
    <source>
        <dbReference type="EMBL" id="AFK42426.1"/>
    </source>
</evidence>
<accession>I3SQ84</accession>
<name>I3SQ84_LOTJA</name>
<protein>
    <submittedName>
        <fullName evidence="1">Uncharacterized protein</fullName>
    </submittedName>
</protein>
<proteinExistence type="evidence at transcript level"/>
<dbReference type="AlphaFoldDB" id="I3SQ84"/>
<reference evidence="1" key="1">
    <citation type="submission" date="2012-05" db="EMBL/GenBank/DDBJ databases">
        <authorList>
            <person name="Krishnakumar V."/>
            <person name="Cheung F."/>
            <person name="Xiao Y."/>
            <person name="Chan A."/>
            <person name="Moskal W.A."/>
            <person name="Town C.D."/>
        </authorList>
    </citation>
    <scope>NUCLEOTIDE SEQUENCE</scope>
</reference>
<sequence length="77" mass="9094">MHLLSNVFTKYRYSDEPQGICTIPIRWRIIKYFGVSLLQLKGIKIRSYNNFFAKLPKNAAVFLCSVHRHNILSKFTF</sequence>